<dbReference type="InterPro" id="IPR011626">
    <property type="entry name" value="Alpha-macroglobulin_TED"/>
</dbReference>
<dbReference type="PANTHER" id="PTHR40094:SF1">
    <property type="entry name" value="UBIQUITIN DOMAIN-CONTAINING PROTEIN"/>
    <property type="match status" value="1"/>
</dbReference>
<feature type="signal peptide" evidence="3">
    <location>
        <begin position="1"/>
        <end position="28"/>
    </location>
</feature>
<feature type="compositionally biased region" description="Low complexity" evidence="2">
    <location>
        <begin position="32"/>
        <end position="73"/>
    </location>
</feature>
<proteinExistence type="inferred from homology"/>
<reference evidence="6 7" key="1">
    <citation type="submission" date="2021-02" db="EMBL/GenBank/DDBJ databases">
        <title>De Novo genome assembly of isolated myxobacteria.</title>
        <authorList>
            <person name="Stevens D.C."/>
        </authorList>
    </citation>
    <scope>NUCLEOTIDE SEQUENCE [LARGE SCALE GENOMIC DNA]</scope>
    <source>
        <strain evidence="7">SCPEA02</strain>
    </source>
</reference>
<dbReference type="Pfam" id="PF07703">
    <property type="entry name" value="A2M_BRD"/>
    <property type="match status" value="1"/>
</dbReference>
<organism evidence="6 7">
    <name type="scientific">Pyxidicoccus parkwayensis</name>
    <dbReference type="NCBI Taxonomy" id="2813578"/>
    <lineage>
        <taxon>Bacteria</taxon>
        <taxon>Pseudomonadati</taxon>
        <taxon>Myxococcota</taxon>
        <taxon>Myxococcia</taxon>
        <taxon>Myxococcales</taxon>
        <taxon>Cystobacterineae</taxon>
        <taxon>Myxococcaceae</taxon>
        <taxon>Pyxidicoccus</taxon>
    </lineage>
</organism>
<dbReference type="PROSITE" id="PS51257">
    <property type="entry name" value="PROKAR_LIPOPROTEIN"/>
    <property type="match status" value="1"/>
</dbReference>
<dbReference type="SUPFAM" id="SSF48239">
    <property type="entry name" value="Terpenoid cyclases/Protein prenyltransferases"/>
    <property type="match status" value="1"/>
</dbReference>
<evidence type="ECO:0000259" key="4">
    <source>
        <dbReference type="SMART" id="SM01359"/>
    </source>
</evidence>
<dbReference type="InterPro" id="IPR051802">
    <property type="entry name" value="YfhM-like"/>
</dbReference>
<evidence type="ECO:0000256" key="1">
    <source>
        <dbReference type="ARBA" id="ARBA00010556"/>
    </source>
</evidence>
<dbReference type="PANTHER" id="PTHR40094">
    <property type="entry name" value="ALPHA-2-MACROGLOBULIN HOMOLOG"/>
    <property type="match status" value="1"/>
</dbReference>
<sequence length="1920" mass="207955">MGSRSVVTQRAPRTSWPLVALLVGAMLAGCKQEPAQQQQQPGTTAPAPTAETPPAASTQAGTDAGTTTTAAATPPSPESLTPVIRELATGEALPTGIVIEFPRPVAPGDREVKAGTVVAITPRVPGGFSWRTPSTLAFTPSSGTGFGFDTTYTVTLESVETGSGVVKPPSEGAWSHRFTTPAFQFVRLTPRQLDLLKGRVEVDVVFSGPVDLSALRSRGTFQVEGEPISDVKWRTVPNMRNVVSAQLGHPRLKPAAKLRFDLKAGLAAAGDAKATAPAAESTLELRAGKRLDFTGVTVGEGSGGHYLEVSCRDVEANAAVSPRESEGYDEYYWDHRNKGCMLDDNVAADAIHLTPPAKFSLAPTRRGFRIFGDFKRGPYALRIDAGTPSVGGGVLLSTYVNAVSIPARQPQVSFATSGRYLPRSAWRNLPLQHLNLDEVELTVRQVPPENLVFWMSDDRTETADERTSNVIAKRKLALKSAPDTLATTYVDVASLVPANTRGLVEISARNGDWQAASRILLTDLSLVAKRGGPAPGSSDKGEVWVWALGMENTEPLSGVEVSLVKKSGQTVARCTTVATDGCRLQVPAPGVDDSEPFALVARDGDELTYLKYSELKTEIANSDVQGEPYRSEKPYRASIWSDRGVYRPGDTAHVAALLRGQDDKAPPTGMPVELVVVDPRERELKKVPLKTNEAGLVALDVPFEAFQDTGRYRVTLKVADRDVATYGLSVEEFVPERMKVTARTEKEGYVQGEEVPVAVEAAYLFGGSAEGSPVEVACRLVPSEFKPKENAQYAYGVWRQDGGPLRPVTLGQVKGTLDAKGQTLLRCPAQAATGGLRGAAKLTALASVFESGSGRSSVAEATTPVHPEAYYVGLQATTRKVKAGKPFTVNGVVVDWDGKLLTGGAKAPKTVDVEYVRLEEEYGYYYDESEGYERYQRYLRPMREGRATAQVQNGRFTLQVTPGEDAAGYLVRVRSGATQTDLELEGEGRYYWWGEGSRVDQTPRPLKPTSLDVLLPATARVGQPIQVKLKAPYKGRVLFTAETDRVLATEWKAVEPGEVTWSFKPTAFAPNVYVSAFLVKDPHLESREAFMPDRAFGVASVPLEPVDFTQNVTMNVPKEVRSNDTLNVELDLGAVEGPTFATVAVVDEGILSLTRFQSPDPLKQIFTKRALGVDTYETIGWTLLVPPGGNSRSTGGDGEGDASGRVQPVKPVALWSGVVSVPANGKLRVPFKLPQYRGAVRVMAVTAGAKRIGRASAQVLVRDPLVLQTTLPRFLTQNDEIQVPVFVTNLSGKAQDVKVTLVTESLPVPGLVATTATSPLQLLGKSEGRARLEDGKSSTFVFQAKAVQAVGAARMTVTVEGGGYTSRESLDVPLSPAGPRERRVQRIELAQGVTDVSKYLQGWVPTTEKSTLWVTTNPYAQSLQHLSYLVHYPYGCIEQTTSTTRPLLYVSELVDSVDPTLTQGQSVSDMVLAGINRVLSMQTPSGGFAYWPGQTEPVEWGTAYAAHLLLDAQKLKYPVPQDRLDDALTWMGNALNNQEGRANRQHGTYSESSEAYMHYVLSLGGKGRKARMQKMVEVLAERAKKAPLSGEDREEDYMLKAGLWLAGDRRYEKELRNPDLSPITDERKNDWSFYSDRRRRGFMLSTFQDLFGNDAAGEPLAQMVAEALQSHSSNWYTTQELVWGITGLGKRLQGTASSFTPPVLTADGKVVAAAQGKDTRASDRTWALARASERQGLQLDVKAKEAGKLYLVLSSEGVRTDGQVKTGGQGLALSRTWRALDGTELNVRASPVTLADLVYVELTVRNTTAERVQNIALVDRLPAGWEIENARLGRGGSAAWIDADSLWAADYVNIRDDRMEVFGSLAAGESKKVVYAVRAVTAGSFTLPSAEVEAMYDPRLWARESAGTVQVSGPWKDNLL</sequence>
<evidence type="ECO:0000256" key="2">
    <source>
        <dbReference type="SAM" id="MobiDB-lite"/>
    </source>
</evidence>
<dbReference type="InterPro" id="IPR011625">
    <property type="entry name" value="A2M_N_BRD"/>
</dbReference>
<dbReference type="SMART" id="SM01360">
    <property type="entry name" value="A2M"/>
    <property type="match status" value="1"/>
</dbReference>
<keyword evidence="3" id="KW-0732">Signal</keyword>
<dbReference type="Gene3D" id="2.60.40.3710">
    <property type="match status" value="1"/>
</dbReference>
<feature type="chain" id="PRO_5045973225" evidence="3">
    <location>
        <begin position="29"/>
        <end position="1920"/>
    </location>
</feature>
<accession>A0ABX7NIL4</accession>
<feature type="domain" description="Alpha-2-macroglobulin" evidence="5">
    <location>
        <begin position="1212"/>
        <end position="1301"/>
    </location>
</feature>
<dbReference type="InterPro" id="IPR041246">
    <property type="entry name" value="Bact_MG10"/>
</dbReference>
<evidence type="ECO:0000256" key="3">
    <source>
        <dbReference type="SAM" id="SignalP"/>
    </source>
</evidence>
<dbReference type="Pfam" id="PF17972">
    <property type="entry name" value="bMG5"/>
    <property type="match status" value="1"/>
</dbReference>
<dbReference type="EMBL" id="CP071090">
    <property type="protein sequence ID" value="QSQ18707.1"/>
    <property type="molecule type" value="Genomic_DNA"/>
</dbReference>
<dbReference type="InterPro" id="IPR008930">
    <property type="entry name" value="Terpenoid_cyclase/PrenylTrfase"/>
</dbReference>
<feature type="region of interest" description="Disordered" evidence="2">
    <location>
        <begin position="32"/>
        <end position="80"/>
    </location>
</feature>
<comment type="similarity">
    <text evidence="1">Belongs to the protease inhibitor I39 (alpha-2-macroglobulin) family. Bacterial alpha-2-macroglobulin subfamily.</text>
</comment>
<dbReference type="InterPro" id="IPR041203">
    <property type="entry name" value="Bact_A2M_MG5"/>
</dbReference>
<protein>
    <submittedName>
        <fullName evidence="6">DUF11 domain-containing protein</fullName>
    </submittedName>
</protein>
<name>A0ABX7NIL4_9BACT</name>
<dbReference type="Gene3D" id="2.60.40.1930">
    <property type="match status" value="1"/>
</dbReference>
<dbReference type="InterPro" id="IPR001599">
    <property type="entry name" value="Macroglobln_a2"/>
</dbReference>
<dbReference type="Pfam" id="PF00207">
    <property type="entry name" value="A2M"/>
    <property type="match status" value="1"/>
</dbReference>
<feature type="domain" description="Alpha-2-macroglobulin bait region" evidence="4">
    <location>
        <begin position="1011"/>
        <end position="1153"/>
    </location>
</feature>
<dbReference type="SMART" id="SM01419">
    <property type="entry name" value="Thiol-ester_cl"/>
    <property type="match status" value="1"/>
</dbReference>
<evidence type="ECO:0000259" key="5">
    <source>
        <dbReference type="SMART" id="SM01360"/>
    </source>
</evidence>
<evidence type="ECO:0000313" key="7">
    <source>
        <dbReference type="Proteomes" id="UP000662747"/>
    </source>
</evidence>
<dbReference type="Proteomes" id="UP000662747">
    <property type="component" value="Chromosome"/>
</dbReference>
<dbReference type="SMART" id="SM01359">
    <property type="entry name" value="A2M_N_2"/>
    <property type="match status" value="1"/>
</dbReference>
<dbReference type="InterPro" id="IPR002890">
    <property type="entry name" value="MG2"/>
</dbReference>
<dbReference type="Pfam" id="PF07678">
    <property type="entry name" value="TED_complement"/>
    <property type="match status" value="1"/>
</dbReference>
<dbReference type="Gene3D" id="1.50.10.20">
    <property type="match status" value="1"/>
</dbReference>
<dbReference type="InterPro" id="IPR047565">
    <property type="entry name" value="Alpha-macroglob_thiol-ester_cl"/>
</dbReference>
<dbReference type="RefSeq" id="WP_206720295.1">
    <property type="nucleotide sequence ID" value="NZ_CP071090.1"/>
</dbReference>
<dbReference type="Pfam" id="PF17973">
    <property type="entry name" value="bMG10"/>
    <property type="match status" value="1"/>
</dbReference>
<dbReference type="Pfam" id="PF01835">
    <property type="entry name" value="MG2"/>
    <property type="match status" value="1"/>
</dbReference>
<dbReference type="CDD" id="cd02891">
    <property type="entry name" value="A2M_like"/>
    <property type="match status" value="1"/>
</dbReference>
<keyword evidence="7" id="KW-1185">Reference proteome</keyword>
<evidence type="ECO:0000313" key="6">
    <source>
        <dbReference type="EMBL" id="QSQ18707.1"/>
    </source>
</evidence>
<gene>
    <name evidence="6" type="ORF">JY651_25430</name>
</gene>